<keyword evidence="6" id="KW-1185">Reference proteome</keyword>
<dbReference type="GO" id="GO:0005783">
    <property type="term" value="C:endoplasmic reticulum"/>
    <property type="evidence" value="ECO:0007669"/>
    <property type="project" value="TreeGrafter"/>
</dbReference>
<reference evidence="5" key="1">
    <citation type="journal article" date="2023" name="Mol. Biol. Evol.">
        <title>Third-Generation Sequencing Reveals the Adaptive Role of the Epigenome in Three Deep-Sea Polychaetes.</title>
        <authorList>
            <person name="Perez M."/>
            <person name="Aroh O."/>
            <person name="Sun Y."/>
            <person name="Lan Y."/>
            <person name="Juniper S.K."/>
            <person name="Young C.R."/>
            <person name="Angers B."/>
            <person name="Qian P.Y."/>
        </authorList>
    </citation>
    <scope>NUCLEOTIDE SEQUENCE</scope>
    <source>
        <strain evidence="5">R07B-5</strain>
    </source>
</reference>
<dbReference type="SMART" id="SM00054">
    <property type="entry name" value="EFh"/>
    <property type="match status" value="3"/>
</dbReference>
<protein>
    <recommendedName>
        <fullName evidence="4">EF-hand domain-containing protein</fullName>
    </recommendedName>
</protein>
<dbReference type="PANTHER" id="PTHR10827">
    <property type="entry name" value="RETICULOCALBIN"/>
    <property type="match status" value="1"/>
</dbReference>
<evidence type="ECO:0000313" key="6">
    <source>
        <dbReference type="Proteomes" id="UP001209878"/>
    </source>
</evidence>
<evidence type="ECO:0000313" key="5">
    <source>
        <dbReference type="EMBL" id="KAK2183425.1"/>
    </source>
</evidence>
<dbReference type="Proteomes" id="UP001209878">
    <property type="component" value="Unassembled WGS sequence"/>
</dbReference>
<proteinExistence type="predicted"/>
<evidence type="ECO:0000259" key="4">
    <source>
        <dbReference type="PROSITE" id="PS50222"/>
    </source>
</evidence>
<evidence type="ECO:0000256" key="2">
    <source>
        <dbReference type="ARBA" id="ARBA00022737"/>
    </source>
</evidence>
<gene>
    <name evidence="5" type="ORF">NP493_312g02027</name>
</gene>
<dbReference type="PROSITE" id="PS50222">
    <property type="entry name" value="EF_HAND_2"/>
    <property type="match status" value="3"/>
</dbReference>
<dbReference type="InterPro" id="IPR011992">
    <property type="entry name" value="EF-hand-dom_pair"/>
</dbReference>
<dbReference type="InterPro" id="IPR018247">
    <property type="entry name" value="EF_Hand_1_Ca_BS"/>
</dbReference>
<dbReference type="Gene3D" id="1.10.238.10">
    <property type="entry name" value="EF-hand"/>
    <property type="match status" value="3"/>
</dbReference>
<keyword evidence="2" id="KW-0677">Repeat</keyword>
<dbReference type="AlphaFoldDB" id="A0AAD9L5U4"/>
<dbReference type="EMBL" id="JAODUO010000311">
    <property type="protein sequence ID" value="KAK2183425.1"/>
    <property type="molecule type" value="Genomic_DNA"/>
</dbReference>
<accession>A0AAD9L5U4</accession>
<keyword evidence="3" id="KW-0106">Calcium</keyword>
<feature type="domain" description="EF-hand" evidence="4">
    <location>
        <begin position="131"/>
        <end position="166"/>
    </location>
</feature>
<dbReference type="InterPro" id="IPR002048">
    <property type="entry name" value="EF_hand_dom"/>
</dbReference>
<sequence>MLFLYFRVDVNRDNFIEQLELENWIVLKVNEHFDEAAAENDKVFQMIDTDNDGGITWNEFQVEFLVALGKDRELAMKSNIDDENLKISDKDREKLVRFKFRWSEADRDPQDNVLGIDEFKAFRHPEQSKHMLDNMVTDIVASLDRNGDGIVTEEEFIALPPGEVEAEFKEADTKWQEERRKEFRENIDMDHDGKTSLRELQRYVDPRNPHNALLEAENLIRLTDADADGKLSLEEVVSNIEVFIGSKMMNTGRSFHDEF</sequence>
<evidence type="ECO:0000256" key="1">
    <source>
        <dbReference type="ARBA" id="ARBA00022723"/>
    </source>
</evidence>
<dbReference type="Pfam" id="PF13499">
    <property type="entry name" value="EF-hand_7"/>
    <property type="match status" value="2"/>
</dbReference>
<evidence type="ECO:0000256" key="3">
    <source>
        <dbReference type="ARBA" id="ARBA00022837"/>
    </source>
</evidence>
<dbReference type="GO" id="GO:0005509">
    <property type="term" value="F:calcium ion binding"/>
    <property type="evidence" value="ECO:0007669"/>
    <property type="project" value="InterPro"/>
</dbReference>
<feature type="domain" description="EF-hand" evidence="4">
    <location>
        <begin position="35"/>
        <end position="70"/>
    </location>
</feature>
<comment type="caution">
    <text evidence="5">The sequence shown here is derived from an EMBL/GenBank/DDBJ whole genome shotgun (WGS) entry which is preliminary data.</text>
</comment>
<dbReference type="PROSITE" id="PS00018">
    <property type="entry name" value="EF_HAND_1"/>
    <property type="match status" value="3"/>
</dbReference>
<organism evidence="5 6">
    <name type="scientific">Ridgeia piscesae</name>
    <name type="common">Tubeworm</name>
    <dbReference type="NCBI Taxonomy" id="27915"/>
    <lineage>
        <taxon>Eukaryota</taxon>
        <taxon>Metazoa</taxon>
        <taxon>Spiralia</taxon>
        <taxon>Lophotrochozoa</taxon>
        <taxon>Annelida</taxon>
        <taxon>Polychaeta</taxon>
        <taxon>Sedentaria</taxon>
        <taxon>Canalipalpata</taxon>
        <taxon>Sabellida</taxon>
        <taxon>Siboglinidae</taxon>
        <taxon>Ridgeia</taxon>
    </lineage>
</organism>
<keyword evidence="1" id="KW-0479">Metal-binding</keyword>
<name>A0AAD9L5U4_RIDPI</name>
<feature type="domain" description="EF-hand" evidence="4">
    <location>
        <begin position="211"/>
        <end position="246"/>
    </location>
</feature>
<dbReference type="PANTHER" id="PTHR10827:SF98">
    <property type="entry name" value="45 KDA CALCIUM-BINDING PROTEIN"/>
    <property type="match status" value="1"/>
</dbReference>
<dbReference type="SUPFAM" id="SSF47473">
    <property type="entry name" value="EF-hand"/>
    <property type="match status" value="2"/>
</dbReference>
<dbReference type="GO" id="GO:0017156">
    <property type="term" value="P:calcium-ion regulated exocytosis"/>
    <property type="evidence" value="ECO:0007669"/>
    <property type="project" value="TreeGrafter"/>
</dbReference>